<reference evidence="2" key="1">
    <citation type="journal article" date="2014" name="Int. J. Syst. Evol. Microbiol.">
        <title>Complete genome sequence of Corynebacterium casei LMG S-19264T (=DSM 44701T), isolated from a smear-ripened cheese.</title>
        <authorList>
            <consortium name="US DOE Joint Genome Institute (JGI-PGF)"/>
            <person name="Walter F."/>
            <person name="Albersmeier A."/>
            <person name="Kalinowski J."/>
            <person name="Ruckert C."/>
        </authorList>
    </citation>
    <scope>NUCLEOTIDE SEQUENCE</scope>
    <source>
        <strain evidence="2">KCTC 32296</strain>
    </source>
</reference>
<dbReference type="Proteomes" id="UP000662572">
    <property type="component" value="Unassembled WGS sequence"/>
</dbReference>
<evidence type="ECO:0000313" key="2">
    <source>
        <dbReference type="EMBL" id="GGZ37444.1"/>
    </source>
</evidence>
<comment type="caution">
    <text evidence="2">The sequence shown here is derived from an EMBL/GenBank/DDBJ whole genome shotgun (WGS) entry which is preliminary data.</text>
</comment>
<evidence type="ECO:0000313" key="3">
    <source>
        <dbReference type="Proteomes" id="UP000662572"/>
    </source>
</evidence>
<evidence type="ECO:0000259" key="1">
    <source>
        <dbReference type="Pfam" id="PF03481"/>
    </source>
</evidence>
<gene>
    <name evidence="2" type="ORF">GCM10011273_24850</name>
</gene>
<dbReference type="AlphaFoldDB" id="A0A918Q9R6"/>
<dbReference type="Gene3D" id="3.40.50.11030">
    <property type="entry name" value="Threonylcarbamoyl-AMP synthase, C-terminal domain"/>
    <property type="match status" value="1"/>
</dbReference>
<organism evidence="2 3">
    <name type="scientific">Asticcacaulis endophyticus</name>
    <dbReference type="NCBI Taxonomy" id="1395890"/>
    <lineage>
        <taxon>Bacteria</taxon>
        <taxon>Pseudomonadati</taxon>
        <taxon>Pseudomonadota</taxon>
        <taxon>Alphaproteobacteria</taxon>
        <taxon>Caulobacterales</taxon>
        <taxon>Caulobacteraceae</taxon>
        <taxon>Asticcacaulis</taxon>
    </lineage>
</organism>
<dbReference type="InterPro" id="IPR038385">
    <property type="entry name" value="Sua5/YwlC_C"/>
</dbReference>
<accession>A0A918Q9R6</accession>
<name>A0A918Q9R6_9CAUL</name>
<sequence>MAAAIDGGDCQIGLESTVVSLMDGVRYLRAGAVTRQQIESVIGPLEGDDHDGHRSPGRLTLHYAPDAKVEINVTLPEPGCAYLAFGPTSYTGPVFQLSASSDLSEAASNLFKSLRDADKLNPSKICVAPIPDHGLGEAINDRLKRASGFIG</sequence>
<dbReference type="Pfam" id="PF03481">
    <property type="entry name" value="Sua5_C"/>
    <property type="match status" value="1"/>
</dbReference>
<reference evidence="2" key="2">
    <citation type="submission" date="2020-09" db="EMBL/GenBank/DDBJ databases">
        <authorList>
            <person name="Sun Q."/>
            <person name="Kim S."/>
        </authorList>
    </citation>
    <scope>NUCLEOTIDE SEQUENCE</scope>
    <source>
        <strain evidence="2">KCTC 32296</strain>
    </source>
</reference>
<dbReference type="InterPro" id="IPR005145">
    <property type="entry name" value="Sua5_C"/>
</dbReference>
<proteinExistence type="predicted"/>
<protein>
    <recommendedName>
        <fullName evidence="1">Threonylcarbamoyl-AMP synthase C-terminal domain-containing protein</fullName>
    </recommendedName>
</protein>
<feature type="domain" description="Threonylcarbamoyl-AMP synthase C-terminal" evidence="1">
    <location>
        <begin position="33"/>
        <end position="148"/>
    </location>
</feature>
<dbReference type="Gene3D" id="3.90.870.10">
    <property type="entry name" value="DHBP synthase"/>
    <property type="match status" value="1"/>
</dbReference>
<dbReference type="EMBL" id="BMZB01000003">
    <property type="protein sequence ID" value="GGZ37444.1"/>
    <property type="molecule type" value="Genomic_DNA"/>
</dbReference>
<keyword evidence="3" id="KW-1185">Reference proteome</keyword>